<dbReference type="AlphaFoldDB" id="A0A0D6PDS8"/>
<evidence type="ECO:0000313" key="1">
    <source>
        <dbReference type="EMBL" id="GAN79019.1"/>
    </source>
</evidence>
<proteinExistence type="predicted"/>
<reference evidence="1 2" key="1">
    <citation type="submission" date="2012-11" db="EMBL/GenBank/DDBJ databases">
        <title>Whole genome sequence of Acidocella aminolytica 101 = DSM 11237.</title>
        <authorList>
            <person name="Azuma Y."/>
            <person name="Higashiura N."/>
            <person name="Hirakawa H."/>
            <person name="Matsushita K."/>
        </authorList>
    </citation>
    <scope>NUCLEOTIDE SEQUENCE [LARGE SCALE GENOMIC DNA]</scope>
    <source>
        <strain evidence="2">101 / DSM 11237</strain>
    </source>
</reference>
<dbReference type="Proteomes" id="UP000032668">
    <property type="component" value="Unassembled WGS sequence"/>
</dbReference>
<sequence>MDGSTFPAQAQTPASAKTGEREWAVYIELLPPVLRSPTGGGPLVERARCEVGGITYEAESKSGAICEICRGLMAAGVPDGPWRAYRDGKLALIGRSVHRMAGMAVSEGGKSGPKWVKWRPFPDRFGGDE</sequence>
<protein>
    <submittedName>
        <fullName evidence="1">Uncharacterized protein</fullName>
    </submittedName>
</protein>
<gene>
    <name evidence="1" type="ORF">Aam_015_029</name>
</gene>
<dbReference type="EMBL" id="BANC01000015">
    <property type="protein sequence ID" value="GAN79019.1"/>
    <property type="molecule type" value="Genomic_DNA"/>
</dbReference>
<dbReference type="RefSeq" id="WP_048877501.1">
    <property type="nucleotide sequence ID" value="NZ_BANC01000015.1"/>
</dbReference>
<name>A0A0D6PDS8_9PROT</name>
<organism evidence="1 2">
    <name type="scientific">Acidocella aminolytica 101 = DSM 11237</name>
    <dbReference type="NCBI Taxonomy" id="1120923"/>
    <lineage>
        <taxon>Bacteria</taxon>
        <taxon>Pseudomonadati</taxon>
        <taxon>Pseudomonadota</taxon>
        <taxon>Alphaproteobacteria</taxon>
        <taxon>Acetobacterales</taxon>
        <taxon>Acidocellaceae</taxon>
        <taxon>Acidocella</taxon>
    </lineage>
</organism>
<comment type="caution">
    <text evidence="1">The sequence shown here is derived from an EMBL/GenBank/DDBJ whole genome shotgun (WGS) entry which is preliminary data.</text>
</comment>
<evidence type="ECO:0000313" key="2">
    <source>
        <dbReference type="Proteomes" id="UP000032668"/>
    </source>
</evidence>
<accession>A0A0D6PDS8</accession>
<dbReference type="STRING" id="1120923.SAMN02746095_03037"/>
<keyword evidence="2" id="KW-1185">Reference proteome</keyword>